<organism evidence="2">
    <name type="scientific">Siphoviridae sp. ctr2f5</name>
    <dbReference type="NCBI Taxonomy" id="2825684"/>
    <lineage>
        <taxon>Viruses</taxon>
        <taxon>Duplodnaviria</taxon>
        <taxon>Heunggongvirae</taxon>
        <taxon>Uroviricota</taxon>
        <taxon>Caudoviricetes</taxon>
    </lineage>
</organism>
<dbReference type="InterPro" id="IPR005039">
    <property type="entry name" value="Ant_C"/>
</dbReference>
<feature type="domain" description="Antirepressor protein C-terminal" evidence="1">
    <location>
        <begin position="149"/>
        <end position="258"/>
    </location>
</feature>
<dbReference type="Pfam" id="PF03374">
    <property type="entry name" value="ANT"/>
    <property type="match status" value="1"/>
</dbReference>
<evidence type="ECO:0000313" key="2">
    <source>
        <dbReference type="EMBL" id="DAE17336.1"/>
    </source>
</evidence>
<proteinExistence type="predicted"/>
<evidence type="ECO:0000259" key="1">
    <source>
        <dbReference type="Pfam" id="PF03374"/>
    </source>
</evidence>
<dbReference type="NCBIfam" id="TIGR02681">
    <property type="entry name" value="phage_pRha"/>
    <property type="match status" value="1"/>
</dbReference>
<protein>
    <submittedName>
        <fullName evidence="2">KilAC domain protein</fullName>
    </submittedName>
</protein>
<sequence length="269" mass="31030">MNEIILQNKDGKILASSRDVAEKFGKNHKEILRSISNISKEISTAQFCALFKLSNYKASNGKTNKEYLMNRDGFSLLCMGFTGKEALEWKLKYIEAFNKMEEKLKSENRITNEDQLKLQLFDRDPLRVVQAHQQLVSIEVNRATAPLIAENEEMKPKAEFHDAISVAENCVSFGKFAATFQNNNKISFGRNKIMEWCRLNDYLCSSYNLKNKPSQKMIDSGYMKYKQNVNNQNGKEYITYTPLLTGKGEIWLTKKLLNYLKNDNLLFVS</sequence>
<reference evidence="2" key="1">
    <citation type="journal article" date="2021" name="Proc. Natl. Acad. Sci. U.S.A.">
        <title>A Catalog of Tens of Thousands of Viruses from Human Metagenomes Reveals Hidden Associations with Chronic Diseases.</title>
        <authorList>
            <person name="Tisza M.J."/>
            <person name="Buck C.B."/>
        </authorList>
    </citation>
    <scope>NUCLEOTIDE SEQUENCE</scope>
    <source>
        <strain evidence="2">Ctr2f5</strain>
    </source>
</reference>
<name>A0A8S5QE37_9CAUD</name>
<dbReference type="InterPro" id="IPR014054">
    <property type="entry name" value="Phage_regulatory_Rha"/>
</dbReference>
<dbReference type="Pfam" id="PF09669">
    <property type="entry name" value="Phage_pRha"/>
    <property type="match status" value="1"/>
</dbReference>
<dbReference type="GO" id="GO:0003677">
    <property type="term" value="F:DNA binding"/>
    <property type="evidence" value="ECO:0007669"/>
    <property type="project" value="InterPro"/>
</dbReference>
<dbReference type="EMBL" id="BK015639">
    <property type="protein sequence ID" value="DAE17336.1"/>
    <property type="molecule type" value="Genomic_DNA"/>
</dbReference>
<accession>A0A8S5QE37</accession>